<proteinExistence type="predicted"/>
<organism evidence="2 3">
    <name type="scientific">Prymnesium parvum</name>
    <name type="common">Toxic golden alga</name>
    <dbReference type="NCBI Taxonomy" id="97485"/>
    <lineage>
        <taxon>Eukaryota</taxon>
        <taxon>Haptista</taxon>
        <taxon>Haptophyta</taxon>
        <taxon>Prymnesiophyceae</taxon>
        <taxon>Prymnesiales</taxon>
        <taxon>Prymnesiaceae</taxon>
        <taxon>Prymnesium</taxon>
    </lineage>
</organism>
<evidence type="ECO:0000256" key="1">
    <source>
        <dbReference type="SAM" id="MobiDB-lite"/>
    </source>
</evidence>
<reference evidence="2 3" key="1">
    <citation type="journal article" date="2024" name="Science">
        <title>Giant polyketide synthase enzymes in the biosynthesis of giant marine polyether toxins.</title>
        <authorList>
            <person name="Fallon T.R."/>
            <person name="Shende V.V."/>
            <person name="Wierzbicki I.H."/>
            <person name="Pendleton A.L."/>
            <person name="Watervoot N.F."/>
            <person name="Auber R.P."/>
            <person name="Gonzalez D.J."/>
            <person name="Wisecaver J.H."/>
            <person name="Moore B.S."/>
        </authorList>
    </citation>
    <scope>NUCLEOTIDE SEQUENCE [LARGE SCALE GENOMIC DNA]</scope>
    <source>
        <strain evidence="2 3">12B1</strain>
    </source>
</reference>
<dbReference type="Proteomes" id="UP001515480">
    <property type="component" value="Unassembled WGS sequence"/>
</dbReference>
<evidence type="ECO:0000313" key="2">
    <source>
        <dbReference type="EMBL" id="KAL1516069.1"/>
    </source>
</evidence>
<keyword evidence="3" id="KW-1185">Reference proteome</keyword>
<evidence type="ECO:0000313" key="3">
    <source>
        <dbReference type="Proteomes" id="UP001515480"/>
    </source>
</evidence>
<feature type="region of interest" description="Disordered" evidence="1">
    <location>
        <begin position="1"/>
        <end position="26"/>
    </location>
</feature>
<name>A0AB34JC33_PRYPA</name>
<protein>
    <submittedName>
        <fullName evidence="2">Uncharacterized protein</fullName>
    </submittedName>
</protein>
<comment type="caution">
    <text evidence="2">The sequence shown here is derived from an EMBL/GenBank/DDBJ whole genome shotgun (WGS) entry which is preliminary data.</text>
</comment>
<dbReference type="AlphaFoldDB" id="A0AB34JC33"/>
<accession>A0AB34JC33</accession>
<dbReference type="EMBL" id="JBGBPQ010000011">
    <property type="protein sequence ID" value="KAL1516069.1"/>
    <property type="molecule type" value="Genomic_DNA"/>
</dbReference>
<sequence>MAARGGDSAQEPRVLSSPHHADRRSPAELAAIDNVDALHVTCVENHRSLVQMTDGIWVSTSGADDLDDEETMVEEVFQPLGTVPRKVDATTRRASSSWVSSKAGSHTGTLSVTTGLPIHLYLF</sequence>
<gene>
    <name evidence="2" type="ORF">AB1Y20_002681</name>
</gene>